<dbReference type="PANTHER" id="PTHR38886">
    <property type="entry name" value="SESA DOMAIN-CONTAINING PROTEIN"/>
    <property type="match status" value="1"/>
</dbReference>
<evidence type="ECO:0000256" key="1">
    <source>
        <dbReference type="SAM" id="Phobius"/>
    </source>
</evidence>
<sequence length="530" mass="59616">MNTFNAPSRLHSFGANQALSISSFPHLEPLYLRYLSMNGTSFFKGAHGFVASNNIMNAANTINIHTNYRTYQFACSDARSHEIGTHASCPEARPPAQYLNAPDSAAVPALIETTPFLSSDIAAAAQIALLIHQSLSDSKGAPYEFNRFVDELRSFSDALLSLSEIVREIELQPLGPVTKNIIYEAATCLDFVTKVRDGIEPYETAFVAGRGSFRKVWYKICWGVFKPKEVTILRKKLSQRTQKIAIWVGVLGIFLTSNHGKTVASIETTTKELLMVHKNIAPSISYGVGNTVILTDAFGKPIPLAMDYYYSPEALHNFLMFHFKEKIGLEYVERHEYSISTEDGKAITKSDYAAWGSIVKEGAVLVMSIVIRIQLESKLAERQRNTCPRCFRTDVGVMQDQEWLECRRCGRRFRWVDREEHALKAPPKDQSIVDFRNLQVIPVRMSKLESVFLSHFQDRDSVLLSHFQIKSCILIDHPGYLDASVLLSHFQAVCELVDLTMTIPLTICLALIPSLLMLYSYVCIQIPDLN</sequence>
<dbReference type="KEGG" id="lbc:LACBIDRAFT_327695"/>
<protein>
    <submittedName>
        <fullName evidence="3">Predicted protein</fullName>
    </submittedName>
</protein>
<dbReference type="InParanoid" id="B0DCJ9"/>
<feature type="transmembrane region" description="Helical" evidence="1">
    <location>
        <begin position="503"/>
        <end position="524"/>
    </location>
</feature>
<dbReference type="PANTHER" id="PTHR38886:SF1">
    <property type="entry name" value="NACHT-NTPASE AND P-LOOP NTPASES N-TERMINAL DOMAIN-CONTAINING PROTEIN"/>
    <property type="match status" value="1"/>
</dbReference>
<organism evidence="4">
    <name type="scientific">Laccaria bicolor (strain S238N-H82 / ATCC MYA-4686)</name>
    <name type="common">Bicoloured deceiver</name>
    <name type="synonym">Laccaria laccata var. bicolor</name>
    <dbReference type="NCBI Taxonomy" id="486041"/>
    <lineage>
        <taxon>Eukaryota</taxon>
        <taxon>Fungi</taxon>
        <taxon>Dikarya</taxon>
        <taxon>Basidiomycota</taxon>
        <taxon>Agaricomycotina</taxon>
        <taxon>Agaricomycetes</taxon>
        <taxon>Agaricomycetidae</taxon>
        <taxon>Agaricales</taxon>
        <taxon>Agaricineae</taxon>
        <taxon>Hydnangiaceae</taxon>
        <taxon>Laccaria</taxon>
    </lineage>
</organism>
<proteinExistence type="predicted"/>
<gene>
    <name evidence="3" type="ORF">LACBIDRAFT_327695</name>
</gene>
<evidence type="ECO:0000313" key="4">
    <source>
        <dbReference type="Proteomes" id="UP000001194"/>
    </source>
</evidence>
<name>B0DCJ9_LACBS</name>
<dbReference type="Pfam" id="PF22893">
    <property type="entry name" value="ULD_2"/>
    <property type="match status" value="1"/>
</dbReference>
<reference evidence="3 4" key="1">
    <citation type="journal article" date="2008" name="Nature">
        <title>The genome of Laccaria bicolor provides insights into mycorrhizal symbiosis.</title>
        <authorList>
            <person name="Martin F."/>
            <person name="Aerts A."/>
            <person name="Ahren D."/>
            <person name="Brun A."/>
            <person name="Danchin E.G.J."/>
            <person name="Duchaussoy F."/>
            <person name="Gibon J."/>
            <person name="Kohler A."/>
            <person name="Lindquist E."/>
            <person name="Pereda V."/>
            <person name="Salamov A."/>
            <person name="Shapiro H.J."/>
            <person name="Wuyts J."/>
            <person name="Blaudez D."/>
            <person name="Buee M."/>
            <person name="Brokstein P."/>
            <person name="Canbaeck B."/>
            <person name="Cohen D."/>
            <person name="Courty P.E."/>
            <person name="Coutinho P.M."/>
            <person name="Delaruelle C."/>
            <person name="Detter J.C."/>
            <person name="Deveau A."/>
            <person name="DiFazio S."/>
            <person name="Duplessis S."/>
            <person name="Fraissinet-Tachet L."/>
            <person name="Lucic E."/>
            <person name="Frey-Klett P."/>
            <person name="Fourrey C."/>
            <person name="Feussner I."/>
            <person name="Gay G."/>
            <person name="Grimwood J."/>
            <person name="Hoegger P.J."/>
            <person name="Jain P."/>
            <person name="Kilaru S."/>
            <person name="Labbe J."/>
            <person name="Lin Y.C."/>
            <person name="Legue V."/>
            <person name="Le Tacon F."/>
            <person name="Marmeisse R."/>
            <person name="Melayah D."/>
            <person name="Montanini B."/>
            <person name="Muratet M."/>
            <person name="Nehls U."/>
            <person name="Niculita-Hirzel H."/>
            <person name="Oudot-Le Secq M.P."/>
            <person name="Peter M."/>
            <person name="Quesneville H."/>
            <person name="Rajashekar B."/>
            <person name="Reich M."/>
            <person name="Rouhier N."/>
            <person name="Schmutz J."/>
            <person name="Yin T."/>
            <person name="Chalot M."/>
            <person name="Henrissat B."/>
            <person name="Kuees U."/>
            <person name="Lucas S."/>
            <person name="Van de Peer Y."/>
            <person name="Podila G.K."/>
            <person name="Polle A."/>
            <person name="Pukkila P.J."/>
            <person name="Richardson P.M."/>
            <person name="Rouze P."/>
            <person name="Sanders I.R."/>
            <person name="Stajich J.E."/>
            <person name="Tunlid A."/>
            <person name="Tuskan G."/>
            <person name="Grigoriev I.V."/>
        </authorList>
    </citation>
    <scope>NUCLEOTIDE SEQUENCE [LARGE SCALE GENOMIC DNA]</scope>
    <source>
        <strain evidence="4">S238N-H82 / ATCC MYA-4686</strain>
    </source>
</reference>
<accession>B0DCJ9</accession>
<evidence type="ECO:0000259" key="2">
    <source>
        <dbReference type="Pfam" id="PF22893"/>
    </source>
</evidence>
<evidence type="ECO:0000313" key="3">
    <source>
        <dbReference type="EMBL" id="EDR07911.1"/>
    </source>
</evidence>
<dbReference type="HOGENOM" id="CLU_520804_0_0_1"/>
<dbReference type="RefSeq" id="XP_001881700.1">
    <property type="nucleotide sequence ID" value="XM_001881665.1"/>
</dbReference>
<feature type="domain" description="Ubiquitin-like" evidence="2">
    <location>
        <begin position="290"/>
        <end position="372"/>
    </location>
</feature>
<keyword evidence="4" id="KW-1185">Reference proteome</keyword>
<dbReference type="InterPro" id="IPR054464">
    <property type="entry name" value="ULD_fung"/>
</dbReference>
<dbReference type="Proteomes" id="UP000001194">
    <property type="component" value="Unassembled WGS sequence"/>
</dbReference>
<dbReference type="EMBL" id="DS547103">
    <property type="protein sequence ID" value="EDR07911.1"/>
    <property type="molecule type" value="Genomic_DNA"/>
</dbReference>
<keyword evidence="1" id="KW-1133">Transmembrane helix</keyword>
<dbReference type="AlphaFoldDB" id="B0DCJ9"/>
<dbReference type="GeneID" id="6077048"/>
<dbReference type="OrthoDB" id="3271094at2759"/>
<keyword evidence="1" id="KW-0472">Membrane</keyword>
<keyword evidence="1" id="KW-0812">Transmembrane</keyword>